<comment type="caution">
    <text evidence="2">The sequence shown here is derived from an EMBL/GenBank/DDBJ whole genome shotgun (WGS) entry which is preliminary data.</text>
</comment>
<name>A0A934V6L6_9BACT</name>
<evidence type="ECO:0000256" key="1">
    <source>
        <dbReference type="SAM" id="SignalP"/>
    </source>
</evidence>
<evidence type="ECO:0008006" key="4">
    <source>
        <dbReference type="Google" id="ProtNLM"/>
    </source>
</evidence>
<evidence type="ECO:0000313" key="2">
    <source>
        <dbReference type="EMBL" id="MBK1815167.1"/>
    </source>
</evidence>
<keyword evidence="1" id="KW-0732">Signal</keyword>
<organism evidence="2 3">
    <name type="scientific">Luteolibacter yonseiensis</name>
    <dbReference type="NCBI Taxonomy" id="1144680"/>
    <lineage>
        <taxon>Bacteria</taxon>
        <taxon>Pseudomonadati</taxon>
        <taxon>Verrucomicrobiota</taxon>
        <taxon>Verrucomicrobiia</taxon>
        <taxon>Verrucomicrobiales</taxon>
        <taxon>Verrucomicrobiaceae</taxon>
        <taxon>Luteolibacter</taxon>
    </lineage>
</organism>
<proteinExistence type="predicted"/>
<keyword evidence="3" id="KW-1185">Reference proteome</keyword>
<accession>A0A934V6L6</accession>
<protein>
    <recommendedName>
        <fullName evidence="4">Lipoprotein</fullName>
    </recommendedName>
</protein>
<gene>
    <name evidence="2" type="ORF">JIN84_06060</name>
</gene>
<dbReference type="Proteomes" id="UP000600139">
    <property type="component" value="Unassembled WGS sequence"/>
</dbReference>
<dbReference type="RefSeq" id="WP_200350137.1">
    <property type="nucleotide sequence ID" value="NZ_BAABHZ010000005.1"/>
</dbReference>
<dbReference type="PROSITE" id="PS51257">
    <property type="entry name" value="PROKAR_LIPOPROTEIN"/>
    <property type="match status" value="1"/>
</dbReference>
<evidence type="ECO:0000313" key="3">
    <source>
        <dbReference type="Proteomes" id="UP000600139"/>
    </source>
</evidence>
<sequence length="135" mass="15049">MKTRFLALLFSTLALLSLSCGRSGHTETPPMKVGTFYDIVFPAKAEGMPSGPFRVVAVTDGSWIQAETYPNSLFLRQLLRGLASKESSLSKEELAAEKKETVERIRQKKVIWINLQVAASVTETDPKMLEFLKDL</sequence>
<dbReference type="EMBL" id="JAENIK010000005">
    <property type="protein sequence ID" value="MBK1815167.1"/>
    <property type="molecule type" value="Genomic_DNA"/>
</dbReference>
<feature type="chain" id="PRO_5037703883" description="Lipoprotein" evidence="1">
    <location>
        <begin position="23"/>
        <end position="135"/>
    </location>
</feature>
<reference evidence="2" key="1">
    <citation type="submission" date="2021-01" db="EMBL/GenBank/DDBJ databases">
        <title>Modified the classification status of verrucomicrobia.</title>
        <authorList>
            <person name="Feng X."/>
        </authorList>
    </citation>
    <scope>NUCLEOTIDE SEQUENCE</scope>
    <source>
        <strain evidence="2">JCM 18052</strain>
    </source>
</reference>
<dbReference type="AlphaFoldDB" id="A0A934V6L6"/>
<feature type="signal peptide" evidence="1">
    <location>
        <begin position="1"/>
        <end position="22"/>
    </location>
</feature>